<evidence type="ECO:0000256" key="3">
    <source>
        <dbReference type="ARBA" id="ARBA00004910"/>
    </source>
</evidence>
<dbReference type="PROSITE" id="PS51747">
    <property type="entry name" value="CYT_DCMP_DEAMINASES_2"/>
    <property type="match status" value="1"/>
</dbReference>
<dbReference type="Pfam" id="PF01872">
    <property type="entry name" value="RibD_C"/>
    <property type="match status" value="1"/>
</dbReference>
<dbReference type="InterPro" id="IPR011549">
    <property type="entry name" value="RibD_C"/>
</dbReference>
<feature type="binding site" evidence="15">
    <location>
        <position position="196"/>
    </location>
    <ligand>
        <name>NADP(+)</name>
        <dbReference type="ChEBI" id="CHEBI:58349"/>
    </ligand>
</feature>
<sequence length="365" mass="37852">MDDVGHMRAALALARRGLGRVAPNPAVGCVLLRDGVVVGRGWTQPGGRPHAETEALKRAGAAAAGATAYVTLEPCAHHGSTPPCADALIAAGVSRVVAAIEDPDPRVAGRGLDRLRAAGISVDLGICAEEARQLNAGFLKRVEAGLPLVTLKLATSLDGKIATHTGESRWITGAPARALGHMLRRQHDAVMVGSGTVLADDPELTVRLPGLGDPPPRRIVVDGRLRTPLTAKLVATAQQVPTTIVTLAGVDALRAGAFRDCGVTVIEIHRDGDGNVDLEAALRALAKQGLTRILVEGGATLAASLLRGRLVDRVAWFRSAGLIGGDGLEAVKPFGVDRLADQALGTRLSVMRLGQDLLETFALSA</sequence>
<proteinExistence type="inferred from homology"/>
<gene>
    <name evidence="18" type="ORF">GCM10011611_38360</name>
</gene>
<dbReference type="UniPathway" id="UPA00275">
    <property type="reaction ID" value="UER00401"/>
</dbReference>
<dbReference type="InterPro" id="IPR016192">
    <property type="entry name" value="APOBEC/CMP_deaminase_Zn-bd"/>
</dbReference>
<feature type="binding site" evidence="15">
    <location>
        <position position="296"/>
    </location>
    <ligand>
        <name>substrate</name>
    </ligand>
</feature>
<comment type="caution">
    <text evidence="18">The sequence shown here is derived from an EMBL/GenBank/DDBJ whole genome shotgun (WGS) entry which is preliminary data.</text>
</comment>
<evidence type="ECO:0000256" key="13">
    <source>
        <dbReference type="PIRNR" id="PIRNR006769"/>
    </source>
</evidence>
<feature type="binding site" evidence="16">
    <location>
        <position position="50"/>
    </location>
    <ligand>
        <name>Zn(2+)</name>
        <dbReference type="ChEBI" id="CHEBI:29105"/>
        <note>catalytic</note>
    </ligand>
</feature>
<name>A0A8J3E4N6_9PROT</name>
<comment type="function">
    <text evidence="1 13">Converts 2,5-diamino-6-(ribosylamino)-4(3h)-pyrimidinone 5'-phosphate into 5-amino-6-(ribosylamino)-2,4(1h,3h)-pyrimidinedione 5'-phosphate.</text>
</comment>
<dbReference type="CDD" id="cd01284">
    <property type="entry name" value="Riboflavin_deaminase-reductase"/>
    <property type="match status" value="1"/>
</dbReference>
<evidence type="ECO:0000256" key="10">
    <source>
        <dbReference type="ARBA" id="ARBA00022857"/>
    </source>
</evidence>
<keyword evidence="10 13" id="KW-0521">NADP</keyword>
<dbReference type="EC" id="3.5.4.26" evidence="13"/>
<keyword evidence="7 13" id="KW-0479">Metal-binding</keyword>
<evidence type="ECO:0000256" key="11">
    <source>
        <dbReference type="ARBA" id="ARBA00023002"/>
    </source>
</evidence>
<feature type="binding site" evidence="15">
    <location>
        <position position="154"/>
    </location>
    <ligand>
        <name>NADP(+)</name>
        <dbReference type="ChEBI" id="CHEBI:58349"/>
    </ligand>
</feature>
<evidence type="ECO:0000256" key="5">
    <source>
        <dbReference type="ARBA" id="ARBA00007417"/>
    </source>
</evidence>
<evidence type="ECO:0000256" key="6">
    <source>
        <dbReference type="ARBA" id="ARBA00022619"/>
    </source>
</evidence>
<dbReference type="InterPro" id="IPR004794">
    <property type="entry name" value="Eubact_RibD"/>
</dbReference>
<evidence type="ECO:0000313" key="18">
    <source>
        <dbReference type="EMBL" id="GGF28616.1"/>
    </source>
</evidence>
<feature type="binding site" evidence="15">
    <location>
        <position position="200"/>
    </location>
    <ligand>
        <name>NADP(+)</name>
        <dbReference type="ChEBI" id="CHEBI:58349"/>
    </ligand>
</feature>
<feature type="binding site" evidence="15">
    <location>
        <position position="207"/>
    </location>
    <ligand>
        <name>substrate</name>
    </ligand>
</feature>
<dbReference type="GO" id="GO:0008835">
    <property type="term" value="F:diaminohydroxyphosphoribosylaminopyrimidine deaminase activity"/>
    <property type="evidence" value="ECO:0007669"/>
    <property type="project" value="UniProtKB-EC"/>
</dbReference>
<evidence type="ECO:0000256" key="2">
    <source>
        <dbReference type="ARBA" id="ARBA00004882"/>
    </source>
</evidence>
<dbReference type="GO" id="GO:0008270">
    <property type="term" value="F:zinc ion binding"/>
    <property type="evidence" value="ECO:0007669"/>
    <property type="project" value="InterPro"/>
</dbReference>
<comment type="pathway">
    <text evidence="2 13">Cofactor biosynthesis; riboflavin biosynthesis; 5-amino-6-(D-ribitylamino)uracil from GTP: step 2/4.</text>
</comment>
<dbReference type="InterPro" id="IPR024072">
    <property type="entry name" value="DHFR-like_dom_sf"/>
</dbReference>
<comment type="similarity">
    <text evidence="4 13">In the N-terminal section; belongs to the cytidine and deoxycytidylate deaminase family.</text>
</comment>
<dbReference type="AlphaFoldDB" id="A0A8J3E4N6"/>
<dbReference type="SUPFAM" id="SSF53597">
    <property type="entry name" value="Dihydrofolate reductase-like"/>
    <property type="match status" value="1"/>
</dbReference>
<dbReference type="RefSeq" id="WP_229743821.1">
    <property type="nucleotide sequence ID" value="NZ_BMJQ01000010.1"/>
</dbReference>
<comment type="catalytic activity">
    <reaction evidence="13">
        <text>5-amino-6-(5-phospho-D-ribitylamino)uracil + NADP(+) = 5-amino-6-(5-phospho-D-ribosylamino)uracil + NADPH + H(+)</text>
        <dbReference type="Rhea" id="RHEA:17845"/>
        <dbReference type="ChEBI" id="CHEBI:15378"/>
        <dbReference type="ChEBI" id="CHEBI:57783"/>
        <dbReference type="ChEBI" id="CHEBI:58349"/>
        <dbReference type="ChEBI" id="CHEBI:58421"/>
        <dbReference type="ChEBI" id="CHEBI:58453"/>
        <dbReference type="EC" id="1.1.1.193"/>
    </reaction>
</comment>
<evidence type="ECO:0000256" key="8">
    <source>
        <dbReference type="ARBA" id="ARBA00022801"/>
    </source>
</evidence>
<dbReference type="PANTHER" id="PTHR38011:SF7">
    <property type="entry name" value="2,5-DIAMINO-6-RIBOSYLAMINO-4(3H)-PYRIMIDINONE 5'-PHOSPHATE REDUCTASE"/>
    <property type="match status" value="1"/>
</dbReference>
<dbReference type="Gene3D" id="3.40.140.10">
    <property type="entry name" value="Cytidine Deaminase, domain 2"/>
    <property type="match status" value="1"/>
</dbReference>
<dbReference type="PANTHER" id="PTHR38011">
    <property type="entry name" value="DIHYDROFOLATE REDUCTASE FAMILY PROTEIN (AFU_ORTHOLOGUE AFUA_8G06820)"/>
    <property type="match status" value="1"/>
</dbReference>
<dbReference type="EMBL" id="BMJQ01000010">
    <property type="protein sequence ID" value="GGF28616.1"/>
    <property type="molecule type" value="Genomic_DNA"/>
</dbReference>
<evidence type="ECO:0000256" key="12">
    <source>
        <dbReference type="ARBA" id="ARBA00023268"/>
    </source>
</evidence>
<keyword evidence="19" id="KW-1185">Reference proteome</keyword>
<dbReference type="InterPro" id="IPR050765">
    <property type="entry name" value="Riboflavin_Biosynth_HTPR"/>
</dbReference>
<dbReference type="SUPFAM" id="SSF53927">
    <property type="entry name" value="Cytidine deaminase-like"/>
    <property type="match status" value="1"/>
</dbReference>
<comment type="cofactor">
    <cofactor evidence="13 16">
        <name>Zn(2+)</name>
        <dbReference type="ChEBI" id="CHEBI:29105"/>
    </cofactor>
    <text evidence="13 16">Binds 1 zinc ion.</text>
</comment>
<dbReference type="InterPro" id="IPR002734">
    <property type="entry name" value="RibDG_C"/>
</dbReference>
<reference evidence="18" key="1">
    <citation type="journal article" date="2014" name="Int. J. Syst. Evol. Microbiol.">
        <title>Complete genome sequence of Corynebacterium casei LMG S-19264T (=DSM 44701T), isolated from a smear-ripened cheese.</title>
        <authorList>
            <consortium name="US DOE Joint Genome Institute (JGI-PGF)"/>
            <person name="Walter F."/>
            <person name="Albersmeier A."/>
            <person name="Kalinowski J."/>
            <person name="Ruckert C."/>
        </authorList>
    </citation>
    <scope>NUCLEOTIDE SEQUENCE</scope>
    <source>
        <strain evidence="18">CGMCC 1.15725</strain>
    </source>
</reference>
<comment type="similarity">
    <text evidence="5 13">In the C-terminal section; belongs to the HTP reductase family.</text>
</comment>
<feature type="binding site" evidence="15">
    <location>
        <begin position="298"/>
        <end position="304"/>
    </location>
    <ligand>
        <name>NADP(+)</name>
        <dbReference type="ChEBI" id="CHEBI:58349"/>
    </ligand>
</feature>
<keyword evidence="11 13" id="KW-0560">Oxidoreductase</keyword>
<comment type="pathway">
    <text evidence="3 13">Cofactor biosynthesis; riboflavin biosynthesis; 5-amino-6-(D-ribitylamino)uracil from GTP: step 3/4.</text>
</comment>
<dbReference type="InterPro" id="IPR016193">
    <property type="entry name" value="Cytidine_deaminase-like"/>
</dbReference>
<dbReference type="NCBIfam" id="TIGR00326">
    <property type="entry name" value="eubact_ribD"/>
    <property type="match status" value="1"/>
</dbReference>
<dbReference type="Proteomes" id="UP000646365">
    <property type="component" value="Unassembled WGS sequence"/>
</dbReference>
<feature type="binding site" evidence="15">
    <location>
        <position position="168"/>
    </location>
    <ligand>
        <name>substrate</name>
    </ligand>
</feature>
<dbReference type="InterPro" id="IPR002125">
    <property type="entry name" value="CMP_dCMP_dom"/>
</dbReference>
<protein>
    <recommendedName>
        <fullName evidence="13">Riboflavin biosynthesis protein RibD</fullName>
    </recommendedName>
    <domain>
        <recommendedName>
            <fullName evidence="13">Diaminohydroxyphosphoribosylaminopyrimidine deaminase</fullName>
            <shortName evidence="13">DRAP deaminase</shortName>
            <ecNumber evidence="13">3.5.4.26</ecNumber>
        </recommendedName>
        <alternativeName>
            <fullName evidence="13">Riboflavin-specific deaminase</fullName>
        </alternativeName>
    </domain>
    <domain>
        <recommendedName>
            <fullName evidence="13">5-amino-6-(5-phosphoribosylamino)uracil reductase</fullName>
            <ecNumber evidence="13">1.1.1.193</ecNumber>
        </recommendedName>
        <alternativeName>
            <fullName evidence="13">HTP reductase</fullName>
        </alternativeName>
    </domain>
</protein>
<dbReference type="PIRSF" id="PIRSF006769">
    <property type="entry name" value="RibD"/>
    <property type="match status" value="1"/>
</dbReference>
<dbReference type="GO" id="GO:0050661">
    <property type="term" value="F:NADP binding"/>
    <property type="evidence" value="ECO:0007669"/>
    <property type="project" value="InterPro"/>
</dbReference>
<dbReference type="EC" id="1.1.1.193" evidence="13"/>
<dbReference type="NCBIfam" id="TIGR00227">
    <property type="entry name" value="ribD_Cterm"/>
    <property type="match status" value="1"/>
</dbReference>
<feature type="active site" description="Proton donor" evidence="14">
    <location>
        <position position="52"/>
    </location>
</feature>
<evidence type="ECO:0000256" key="15">
    <source>
        <dbReference type="PIRSR" id="PIRSR006769-2"/>
    </source>
</evidence>
<comment type="catalytic activity">
    <reaction evidence="13">
        <text>2,5-diamino-6-hydroxy-4-(5-phosphoribosylamino)-pyrimidine + H2O + H(+) = 5-amino-6-(5-phospho-D-ribosylamino)uracil + NH4(+)</text>
        <dbReference type="Rhea" id="RHEA:21868"/>
        <dbReference type="ChEBI" id="CHEBI:15377"/>
        <dbReference type="ChEBI" id="CHEBI:15378"/>
        <dbReference type="ChEBI" id="CHEBI:28938"/>
        <dbReference type="ChEBI" id="CHEBI:58453"/>
        <dbReference type="ChEBI" id="CHEBI:58614"/>
        <dbReference type="EC" id="3.5.4.26"/>
    </reaction>
</comment>
<dbReference type="FunFam" id="3.40.140.10:FF:000025">
    <property type="entry name" value="Riboflavin biosynthesis protein RibD"/>
    <property type="match status" value="1"/>
</dbReference>
<evidence type="ECO:0000256" key="7">
    <source>
        <dbReference type="ARBA" id="ARBA00022723"/>
    </source>
</evidence>
<dbReference type="Gene3D" id="3.40.430.10">
    <property type="entry name" value="Dihydrofolate Reductase, subunit A"/>
    <property type="match status" value="1"/>
</dbReference>
<dbReference type="GO" id="GO:0008703">
    <property type="term" value="F:5-amino-6-(5-phosphoribosylamino)uracil reductase activity"/>
    <property type="evidence" value="ECO:0007669"/>
    <property type="project" value="UniProtKB-EC"/>
</dbReference>
<evidence type="ECO:0000256" key="4">
    <source>
        <dbReference type="ARBA" id="ARBA00005259"/>
    </source>
</evidence>
<keyword evidence="12" id="KW-0511">Multifunctional enzyme</keyword>
<dbReference type="PROSITE" id="PS00903">
    <property type="entry name" value="CYT_DCMP_DEAMINASES_1"/>
    <property type="match status" value="1"/>
</dbReference>
<evidence type="ECO:0000256" key="16">
    <source>
        <dbReference type="PIRSR" id="PIRSR006769-3"/>
    </source>
</evidence>
<evidence type="ECO:0000259" key="17">
    <source>
        <dbReference type="PROSITE" id="PS51747"/>
    </source>
</evidence>
<evidence type="ECO:0000313" key="19">
    <source>
        <dbReference type="Proteomes" id="UP000646365"/>
    </source>
</evidence>
<dbReference type="Pfam" id="PF00383">
    <property type="entry name" value="dCMP_cyt_deam_1"/>
    <property type="match status" value="1"/>
</dbReference>
<feature type="binding site" evidence="16">
    <location>
        <position position="84"/>
    </location>
    <ligand>
        <name>Zn(2+)</name>
        <dbReference type="ChEBI" id="CHEBI:29105"/>
        <note>catalytic</note>
    </ligand>
</feature>
<feature type="binding site" evidence="15">
    <location>
        <position position="204"/>
    </location>
    <ligand>
        <name>substrate</name>
    </ligand>
</feature>
<keyword evidence="9 13" id="KW-0862">Zinc</keyword>
<keyword evidence="8 13" id="KW-0378">Hydrolase</keyword>
<feature type="binding site" evidence="16">
    <location>
        <position position="75"/>
    </location>
    <ligand>
        <name>Zn(2+)</name>
        <dbReference type="ChEBI" id="CHEBI:29105"/>
        <note>catalytic</note>
    </ligand>
</feature>
<evidence type="ECO:0000256" key="1">
    <source>
        <dbReference type="ARBA" id="ARBA00002151"/>
    </source>
</evidence>
<evidence type="ECO:0000256" key="14">
    <source>
        <dbReference type="PIRSR" id="PIRSR006769-1"/>
    </source>
</evidence>
<accession>A0A8J3E4N6</accession>
<feature type="domain" description="CMP/dCMP-type deaminase" evidence="17">
    <location>
        <begin position="1"/>
        <end position="123"/>
    </location>
</feature>
<feature type="binding site" evidence="15">
    <location>
        <position position="184"/>
    </location>
    <ligand>
        <name>substrate</name>
    </ligand>
</feature>
<reference evidence="18" key="2">
    <citation type="submission" date="2020-09" db="EMBL/GenBank/DDBJ databases">
        <authorList>
            <person name="Sun Q."/>
            <person name="Zhou Y."/>
        </authorList>
    </citation>
    <scope>NUCLEOTIDE SEQUENCE</scope>
    <source>
        <strain evidence="18">CGMCC 1.15725</strain>
    </source>
</reference>
<keyword evidence="6 13" id="KW-0686">Riboflavin biosynthesis</keyword>
<dbReference type="GO" id="GO:0009231">
    <property type="term" value="P:riboflavin biosynthetic process"/>
    <property type="evidence" value="ECO:0007669"/>
    <property type="project" value="UniProtKB-UniPathway"/>
</dbReference>
<evidence type="ECO:0000256" key="9">
    <source>
        <dbReference type="ARBA" id="ARBA00022833"/>
    </source>
</evidence>
<organism evidence="18 19">
    <name type="scientific">Aliidongia dinghuensis</name>
    <dbReference type="NCBI Taxonomy" id="1867774"/>
    <lineage>
        <taxon>Bacteria</taxon>
        <taxon>Pseudomonadati</taxon>
        <taxon>Pseudomonadota</taxon>
        <taxon>Alphaproteobacteria</taxon>
        <taxon>Rhodospirillales</taxon>
        <taxon>Dongiaceae</taxon>
        <taxon>Aliidongia</taxon>
    </lineage>
</organism>
<feature type="binding site" evidence="15">
    <location>
        <position position="170"/>
    </location>
    <ligand>
        <name>NADP(+)</name>
        <dbReference type="ChEBI" id="CHEBI:58349"/>
    </ligand>
</feature>